<sequence>MSQGNNIRHTKRGSYLKQTVMKGSTLSLLLQKKGLEIIHHTLKDGQRFAIGPTEGWNGFEFIYILSGTLTWNDRHGNNTAIEGDQLLMDPILEDTIFIANGETCFLYISSESMFDSLDEELKTFMDLAVSVEEKDGYTADHCHRIMKLSMKVGEKLKLASDEMYQLNIGSFLHDVGKTRIPDHILNKPSRLTDEEFDLMKKHTLFGAEMLRNTNSTVLQKAANIVEQHHERYDGSGYPFGLKGSEISLTSSIVAVVDSFDAMTSVRVYSQGRSVEEALIEIKNEKGRLFHPEVVDAFLLVMSLKN</sequence>
<protein>
    <submittedName>
        <fullName evidence="2">HD domain-containing protein</fullName>
    </submittedName>
</protein>
<dbReference type="PANTHER" id="PTHR43155">
    <property type="entry name" value="CYCLIC DI-GMP PHOSPHODIESTERASE PA4108-RELATED"/>
    <property type="match status" value="1"/>
</dbReference>
<organism evidence="2 3">
    <name type="scientific">Bacillus suaedaesalsae</name>
    <dbReference type="NCBI Taxonomy" id="2810349"/>
    <lineage>
        <taxon>Bacteria</taxon>
        <taxon>Bacillati</taxon>
        <taxon>Bacillota</taxon>
        <taxon>Bacilli</taxon>
        <taxon>Bacillales</taxon>
        <taxon>Bacillaceae</taxon>
        <taxon>Bacillus</taxon>
    </lineage>
</organism>
<dbReference type="EMBL" id="JAFELM010000016">
    <property type="protein sequence ID" value="MBM6616702.1"/>
    <property type="molecule type" value="Genomic_DNA"/>
</dbReference>
<accession>A0ABS2DE17</accession>
<dbReference type="InterPro" id="IPR037522">
    <property type="entry name" value="HD_GYP_dom"/>
</dbReference>
<dbReference type="InterPro" id="IPR003607">
    <property type="entry name" value="HD/PDEase_dom"/>
</dbReference>
<dbReference type="PROSITE" id="PS51832">
    <property type="entry name" value="HD_GYP"/>
    <property type="match status" value="1"/>
</dbReference>
<evidence type="ECO:0000313" key="2">
    <source>
        <dbReference type="EMBL" id="MBM6616702.1"/>
    </source>
</evidence>
<dbReference type="NCBIfam" id="TIGR00277">
    <property type="entry name" value="HDIG"/>
    <property type="match status" value="1"/>
</dbReference>
<dbReference type="Proteomes" id="UP001518925">
    <property type="component" value="Unassembled WGS sequence"/>
</dbReference>
<dbReference type="PANTHER" id="PTHR43155:SF2">
    <property type="entry name" value="CYCLIC DI-GMP PHOSPHODIESTERASE PA4108"/>
    <property type="match status" value="1"/>
</dbReference>
<dbReference type="RefSeq" id="WP_204202092.1">
    <property type="nucleotide sequence ID" value="NZ_JAFELM010000016.1"/>
</dbReference>
<proteinExistence type="predicted"/>
<keyword evidence="3" id="KW-1185">Reference proteome</keyword>
<dbReference type="SUPFAM" id="SSF109604">
    <property type="entry name" value="HD-domain/PDEase-like"/>
    <property type="match status" value="1"/>
</dbReference>
<dbReference type="InterPro" id="IPR006675">
    <property type="entry name" value="HDIG_dom"/>
</dbReference>
<reference evidence="2 3" key="1">
    <citation type="submission" date="2021-02" db="EMBL/GenBank/DDBJ databases">
        <title>Bacillus sp. RD4P76, an endophyte from a halophyte.</title>
        <authorList>
            <person name="Sun J.-Q."/>
        </authorList>
    </citation>
    <scope>NUCLEOTIDE SEQUENCE [LARGE SCALE GENOMIC DNA]</scope>
    <source>
        <strain evidence="2 3">RD4P76</strain>
    </source>
</reference>
<evidence type="ECO:0000313" key="3">
    <source>
        <dbReference type="Proteomes" id="UP001518925"/>
    </source>
</evidence>
<comment type="caution">
    <text evidence="2">The sequence shown here is derived from an EMBL/GenBank/DDBJ whole genome shotgun (WGS) entry which is preliminary data.</text>
</comment>
<dbReference type="CDD" id="cd00077">
    <property type="entry name" value="HDc"/>
    <property type="match status" value="1"/>
</dbReference>
<evidence type="ECO:0000259" key="1">
    <source>
        <dbReference type="PROSITE" id="PS51832"/>
    </source>
</evidence>
<dbReference type="Pfam" id="PF13487">
    <property type="entry name" value="HD_5"/>
    <property type="match status" value="1"/>
</dbReference>
<gene>
    <name evidence="2" type="ORF">JR050_03285</name>
</gene>
<feature type="domain" description="HD-GYP" evidence="1">
    <location>
        <begin position="116"/>
        <end position="305"/>
    </location>
</feature>
<dbReference type="Gene3D" id="1.10.3210.10">
    <property type="entry name" value="Hypothetical protein af1432"/>
    <property type="match status" value="1"/>
</dbReference>
<name>A0ABS2DE17_9BACI</name>